<dbReference type="GO" id="GO:0016887">
    <property type="term" value="F:ATP hydrolysis activity"/>
    <property type="evidence" value="ECO:0007669"/>
    <property type="project" value="InterPro"/>
</dbReference>
<name>A0AAE3JBG2_9FIRM</name>
<keyword evidence="3" id="KW-0547">Nucleotide-binding</keyword>
<dbReference type="GO" id="GO:0005524">
    <property type="term" value="F:ATP binding"/>
    <property type="evidence" value="ECO:0007669"/>
    <property type="project" value="UniProtKB-KW"/>
</dbReference>
<sequence>MLSIQSISKSYKKQQVLQNVSFDAAPGECIGLLGPNGCGKSTLLHILSGTDTPDSGTILFDGKNLLKNPSLQSTKIGYVAQNNPLFPDMTAMDHLKLWYSATEYSIEDDLKDGFLSILKIEPFLHKKAKALSGGMQKRLSIACALASRPTLLLLDEPDAALDLVCKEDIREYIRLYCAQGNTVLLATHEEADFDLCSKLILLKDGHARTLAADTPVKEIIEYLS</sequence>
<dbReference type="PROSITE" id="PS50893">
    <property type="entry name" value="ABC_TRANSPORTER_2"/>
    <property type="match status" value="1"/>
</dbReference>
<comment type="caution">
    <text evidence="6">The sequence shown here is derived from an EMBL/GenBank/DDBJ whole genome shotgun (WGS) entry which is preliminary data.</text>
</comment>
<dbReference type="AlphaFoldDB" id="A0AAE3JBG2"/>
<evidence type="ECO:0000256" key="2">
    <source>
        <dbReference type="ARBA" id="ARBA00022448"/>
    </source>
</evidence>
<evidence type="ECO:0000256" key="1">
    <source>
        <dbReference type="ARBA" id="ARBA00005417"/>
    </source>
</evidence>
<organism evidence="6 7">
    <name type="scientific">Anthropogastromicrobium aceti</name>
    <dbReference type="NCBI Taxonomy" id="2981768"/>
    <lineage>
        <taxon>Bacteria</taxon>
        <taxon>Bacillati</taxon>
        <taxon>Bacillota</taxon>
        <taxon>Clostridia</taxon>
        <taxon>Lachnospirales</taxon>
        <taxon>Lachnospiraceae</taxon>
        <taxon>Anthropogastromicrobium</taxon>
    </lineage>
</organism>
<feature type="domain" description="ABC transporter" evidence="5">
    <location>
        <begin position="2"/>
        <end position="223"/>
    </location>
</feature>
<evidence type="ECO:0000313" key="6">
    <source>
        <dbReference type="EMBL" id="MCC2220781.1"/>
    </source>
</evidence>
<dbReference type="SMART" id="SM00382">
    <property type="entry name" value="AAA"/>
    <property type="match status" value="1"/>
</dbReference>
<dbReference type="PANTHER" id="PTHR43335">
    <property type="entry name" value="ABC TRANSPORTER, ATP-BINDING PROTEIN"/>
    <property type="match status" value="1"/>
</dbReference>
<reference evidence="6 7" key="1">
    <citation type="submission" date="2021-10" db="EMBL/GenBank/DDBJ databases">
        <title>Anaerobic single-cell dispensing facilitates the cultivation of human gut bacteria.</title>
        <authorList>
            <person name="Afrizal A."/>
        </authorList>
    </citation>
    <scope>NUCLEOTIDE SEQUENCE [LARGE SCALE GENOMIC DNA]</scope>
    <source>
        <strain evidence="6 7">CLA-AA-H224</strain>
    </source>
</reference>
<dbReference type="PROSITE" id="PS00211">
    <property type="entry name" value="ABC_TRANSPORTER_1"/>
    <property type="match status" value="1"/>
</dbReference>
<dbReference type="Proteomes" id="UP001198200">
    <property type="component" value="Unassembled WGS sequence"/>
</dbReference>
<dbReference type="InterPro" id="IPR003593">
    <property type="entry name" value="AAA+_ATPase"/>
</dbReference>
<evidence type="ECO:0000259" key="5">
    <source>
        <dbReference type="PROSITE" id="PS50893"/>
    </source>
</evidence>
<dbReference type="SUPFAM" id="SSF52540">
    <property type="entry name" value="P-loop containing nucleoside triphosphate hydrolases"/>
    <property type="match status" value="1"/>
</dbReference>
<dbReference type="InterPro" id="IPR017871">
    <property type="entry name" value="ABC_transporter-like_CS"/>
</dbReference>
<comment type="similarity">
    <text evidence="1">Belongs to the ABC transporter superfamily.</text>
</comment>
<dbReference type="Gene3D" id="3.40.50.300">
    <property type="entry name" value="P-loop containing nucleotide triphosphate hydrolases"/>
    <property type="match status" value="1"/>
</dbReference>
<evidence type="ECO:0000313" key="7">
    <source>
        <dbReference type="Proteomes" id="UP001198200"/>
    </source>
</evidence>
<dbReference type="PANTHER" id="PTHR43335:SF4">
    <property type="entry name" value="ABC TRANSPORTER, ATP-BINDING PROTEIN"/>
    <property type="match status" value="1"/>
</dbReference>
<dbReference type="RefSeq" id="WP_308731243.1">
    <property type="nucleotide sequence ID" value="NZ_JAJEQN010000007.1"/>
</dbReference>
<evidence type="ECO:0000256" key="4">
    <source>
        <dbReference type="ARBA" id="ARBA00022840"/>
    </source>
</evidence>
<dbReference type="InterPro" id="IPR003439">
    <property type="entry name" value="ABC_transporter-like_ATP-bd"/>
</dbReference>
<proteinExistence type="inferred from homology"/>
<gene>
    <name evidence="6" type="ORF">LKD48_03850</name>
</gene>
<keyword evidence="7" id="KW-1185">Reference proteome</keyword>
<dbReference type="InterPro" id="IPR027417">
    <property type="entry name" value="P-loop_NTPase"/>
</dbReference>
<keyword evidence="2" id="KW-0813">Transport</keyword>
<accession>A0AAE3JBG2</accession>
<dbReference type="CDD" id="cd03230">
    <property type="entry name" value="ABC_DR_subfamily_A"/>
    <property type="match status" value="1"/>
</dbReference>
<keyword evidence="4 6" id="KW-0067">ATP-binding</keyword>
<dbReference type="Pfam" id="PF00005">
    <property type="entry name" value="ABC_tran"/>
    <property type="match status" value="1"/>
</dbReference>
<evidence type="ECO:0000256" key="3">
    <source>
        <dbReference type="ARBA" id="ARBA00022741"/>
    </source>
</evidence>
<dbReference type="EMBL" id="JAJEQN010000007">
    <property type="protein sequence ID" value="MCC2220781.1"/>
    <property type="molecule type" value="Genomic_DNA"/>
</dbReference>
<protein>
    <submittedName>
        <fullName evidence="6">ABC transporter ATP-binding protein</fullName>
    </submittedName>
</protein>